<dbReference type="Gene3D" id="3.30.160.380">
    <property type="entry name" value="Dicer dimerisation domain"/>
    <property type="match status" value="1"/>
</dbReference>
<keyword evidence="3" id="KW-0378">Hydrolase</keyword>
<keyword evidence="11" id="KW-1185">Reference proteome</keyword>
<evidence type="ECO:0000259" key="9">
    <source>
        <dbReference type="PROSITE" id="PS51327"/>
    </source>
</evidence>
<accession>A0A1Y1UEK7</accession>
<dbReference type="GO" id="GO:0005524">
    <property type="term" value="F:ATP binding"/>
    <property type="evidence" value="ECO:0007669"/>
    <property type="project" value="UniProtKB-KW"/>
</dbReference>
<feature type="region of interest" description="Disordered" evidence="7">
    <location>
        <begin position="1"/>
        <end position="59"/>
    </location>
</feature>
<feature type="compositionally biased region" description="Basic residues" evidence="7">
    <location>
        <begin position="15"/>
        <end position="24"/>
    </location>
</feature>
<dbReference type="PANTHER" id="PTHR14950">
    <property type="entry name" value="DICER-RELATED"/>
    <property type="match status" value="1"/>
</dbReference>
<evidence type="ECO:0000256" key="3">
    <source>
        <dbReference type="ARBA" id="ARBA00022801"/>
    </source>
</evidence>
<dbReference type="Proteomes" id="UP000193218">
    <property type="component" value="Unassembled WGS sequence"/>
</dbReference>
<dbReference type="Gene3D" id="1.10.1520.10">
    <property type="entry name" value="Ribonuclease III domain"/>
    <property type="match status" value="2"/>
</dbReference>
<evidence type="ECO:0000256" key="7">
    <source>
        <dbReference type="SAM" id="MobiDB-lite"/>
    </source>
</evidence>
<keyword evidence="5" id="KW-0067">ATP-binding</keyword>
<feature type="domain" description="RNase III" evidence="8">
    <location>
        <begin position="580"/>
        <end position="715"/>
    </location>
</feature>
<dbReference type="InParanoid" id="A0A1Y1UEK7"/>
<keyword evidence="4" id="KW-0347">Helicase</keyword>
<evidence type="ECO:0000256" key="6">
    <source>
        <dbReference type="PROSITE-ProRule" id="PRU00657"/>
    </source>
</evidence>
<feature type="region of interest" description="Disordered" evidence="7">
    <location>
        <begin position="121"/>
        <end position="145"/>
    </location>
</feature>
<protein>
    <submittedName>
        <fullName evidence="10">Uncharacterized protein</fullName>
    </submittedName>
</protein>
<gene>
    <name evidence="10" type="ORF">BD324DRAFT_629595</name>
</gene>
<dbReference type="SMART" id="SM00535">
    <property type="entry name" value="RIBOc"/>
    <property type="match status" value="2"/>
</dbReference>
<dbReference type="GeneID" id="33558042"/>
<dbReference type="RefSeq" id="XP_021870073.1">
    <property type="nucleotide sequence ID" value="XM_022016233.1"/>
</dbReference>
<evidence type="ECO:0000256" key="1">
    <source>
        <dbReference type="ARBA" id="ARBA00022737"/>
    </source>
</evidence>
<dbReference type="InterPro" id="IPR000999">
    <property type="entry name" value="RNase_III_dom"/>
</dbReference>
<dbReference type="InterPro" id="IPR036389">
    <property type="entry name" value="RNase_III_sf"/>
</dbReference>
<dbReference type="Pfam" id="PF03368">
    <property type="entry name" value="Dicer_dimer"/>
    <property type="match status" value="1"/>
</dbReference>
<dbReference type="GO" id="GO:0004386">
    <property type="term" value="F:helicase activity"/>
    <property type="evidence" value="ECO:0007669"/>
    <property type="project" value="UniProtKB-KW"/>
</dbReference>
<name>A0A1Y1UEK7_9TREE</name>
<dbReference type="CDD" id="cd00593">
    <property type="entry name" value="RIBOc"/>
    <property type="match status" value="2"/>
</dbReference>
<organism evidence="10 11">
    <name type="scientific">Kockovaella imperatae</name>
    <dbReference type="NCBI Taxonomy" id="4999"/>
    <lineage>
        <taxon>Eukaryota</taxon>
        <taxon>Fungi</taxon>
        <taxon>Dikarya</taxon>
        <taxon>Basidiomycota</taxon>
        <taxon>Agaricomycotina</taxon>
        <taxon>Tremellomycetes</taxon>
        <taxon>Tremellales</taxon>
        <taxon>Cuniculitremaceae</taxon>
        <taxon>Kockovaella</taxon>
    </lineage>
</organism>
<feature type="domain" description="RNase III" evidence="8">
    <location>
        <begin position="763"/>
        <end position="909"/>
    </location>
</feature>
<dbReference type="STRING" id="4999.A0A1Y1UEK7"/>
<dbReference type="AlphaFoldDB" id="A0A1Y1UEK7"/>
<keyword evidence="6" id="KW-0694">RNA-binding</keyword>
<evidence type="ECO:0000259" key="8">
    <source>
        <dbReference type="PROSITE" id="PS50142"/>
    </source>
</evidence>
<keyword evidence="2" id="KW-0547">Nucleotide-binding</keyword>
<dbReference type="Pfam" id="PF00636">
    <property type="entry name" value="Ribonuclease_3"/>
    <property type="match status" value="2"/>
</dbReference>
<dbReference type="InterPro" id="IPR005034">
    <property type="entry name" value="Dicer_dimerisation"/>
</dbReference>
<proteinExistence type="predicted"/>
<dbReference type="EMBL" id="NBSH01000009">
    <property type="protein sequence ID" value="ORX35944.1"/>
    <property type="molecule type" value="Genomic_DNA"/>
</dbReference>
<dbReference type="GO" id="GO:0005737">
    <property type="term" value="C:cytoplasm"/>
    <property type="evidence" value="ECO:0007669"/>
    <property type="project" value="TreeGrafter"/>
</dbReference>
<evidence type="ECO:0000256" key="2">
    <source>
        <dbReference type="ARBA" id="ARBA00022741"/>
    </source>
</evidence>
<dbReference type="OrthoDB" id="416741at2759"/>
<dbReference type="InterPro" id="IPR038248">
    <property type="entry name" value="Dicer_dimer_sf"/>
</dbReference>
<dbReference type="GO" id="GO:0003723">
    <property type="term" value="F:RNA binding"/>
    <property type="evidence" value="ECO:0007669"/>
    <property type="project" value="UniProtKB-UniRule"/>
</dbReference>
<feature type="domain" description="Dicer dsRNA-binding fold" evidence="9">
    <location>
        <begin position="94"/>
        <end position="209"/>
    </location>
</feature>
<evidence type="ECO:0000256" key="4">
    <source>
        <dbReference type="ARBA" id="ARBA00022806"/>
    </source>
</evidence>
<dbReference type="GO" id="GO:0030422">
    <property type="term" value="P:siRNA processing"/>
    <property type="evidence" value="ECO:0007669"/>
    <property type="project" value="TreeGrafter"/>
</dbReference>
<dbReference type="PROSITE" id="PS51327">
    <property type="entry name" value="DICER_DSRBF"/>
    <property type="match status" value="1"/>
</dbReference>
<dbReference type="GO" id="GO:0004525">
    <property type="term" value="F:ribonuclease III activity"/>
    <property type="evidence" value="ECO:0007669"/>
    <property type="project" value="InterPro"/>
</dbReference>
<comment type="caution">
    <text evidence="10">The sequence shown here is derived from an EMBL/GenBank/DDBJ whole genome shotgun (WGS) entry which is preliminary data.</text>
</comment>
<keyword evidence="1" id="KW-0677">Repeat</keyword>
<reference evidence="10 11" key="1">
    <citation type="submission" date="2017-03" db="EMBL/GenBank/DDBJ databases">
        <title>Widespread Adenine N6-methylation of Active Genes in Fungi.</title>
        <authorList>
            <consortium name="DOE Joint Genome Institute"/>
            <person name="Mondo S.J."/>
            <person name="Dannebaum R.O."/>
            <person name="Kuo R.C."/>
            <person name="Louie K.B."/>
            <person name="Bewick A.J."/>
            <person name="Labutti K."/>
            <person name="Haridas S."/>
            <person name="Kuo A."/>
            <person name="Salamov A."/>
            <person name="Ahrendt S.R."/>
            <person name="Lau R."/>
            <person name="Bowen B.P."/>
            <person name="Lipzen A."/>
            <person name="Sullivan W."/>
            <person name="Andreopoulos W.B."/>
            <person name="Clum A."/>
            <person name="Lindquist E."/>
            <person name="Daum C."/>
            <person name="Northen T.R."/>
            <person name="Ramamoorthy G."/>
            <person name="Schmitz R.J."/>
            <person name="Gryganskyi A."/>
            <person name="Culley D."/>
            <person name="Magnuson J."/>
            <person name="James T.Y."/>
            <person name="O'Malley M.A."/>
            <person name="Stajich J.E."/>
            <person name="Spatafora J.W."/>
            <person name="Visel A."/>
            <person name="Grigoriev I.V."/>
        </authorList>
    </citation>
    <scope>NUCLEOTIDE SEQUENCE [LARGE SCALE GENOMIC DNA]</scope>
    <source>
        <strain evidence="10 11">NRRL Y-17943</strain>
    </source>
</reference>
<dbReference type="PANTHER" id="PTHR14950:SF37">
    <property type="entry name" value="ENDORIBONUCLEASE DICER"/>
    <property type="match status" value="1"/>
</dbReference>
<evidence type="ECO:0000256" key="5">
    <source>
        <dbReference type="ARBA" id="ARBA00022840"/>
    </source>
</evidence>
<dbReference type="PROSITE" id="PS50142">
    <property type="entry name" value="RNASE_3_2"/>
    <property type="match status" value="2"/>
</dbReference>
<dbReference type="GO" id="GO:0005634">
    <property type="term" value="C:nucleus"/>
    <property type="evidence" value="ECO:0007669"/>
    <property type="project" value="TreeGrafter"/>
</dbReference>
<evidence type="ECO:0000313" key="10">
    <source>
        <dbReference type="EMBL" id="ORX35944.1"/>
    </source>
</evidence>
<sequence>MGEETAQGLSSIVPNRKRKRRRHAVVSASSPTQSHVKRTRHDHQSSTLPEPSLSHDEKRLNDRQVNVNDLSGMAALDELKYVTSTGSTLTAQSAGHVLSRYINSYGKDPSVFRQETTYEIVPMPGPPKRKKKPMNQGAPQHLNQPPPDSLFRCTLSLPPGCPLKSMSSPAHRSKDSAKKHVSFELVKTLINMGEVDQNLQPKPRSVVPKESRKDARYDRIAAAIESRLASPLGSPAPEDGRTSKDRIHNFKEAVNNGLPPQKLRSNGMPGTDEYEHLTDAAFWTSCPPFSCDNIHATFFKTILESPFDAVNSTCRTMCFLTTKPLPILPEGGSRYIDIGMPKVGREGISVDANVQLRKGGLLEIKDSAMLETMRRYTERLVRSHVHKNVHLDLTMAKWLFIPLKLDAAPALISDSVDPTILDWDEVIRGAESNWTPLTCYDPHDLAAEMSDSLTTTHVEFTKRSAIRAIRSDLTPSTPLPGGNGETALSEQIVAPPPLEYPDQPLLEVEALHPCKMGGIVASVAFPPQIKFLIPELTAKHCISASVSRATSVIPAFMNALDNLMIAQQLAEGPFERLIDLDLALTALSAPMSHGLAPEKSYQRLEFLGDVILKLLTAVYLLQTVPDTGPEWETLHAERQVMGSNRRLYDRAVQSGIPPYIRTSRIRAKDWVPSGWTVIRLPAEKPARSEEKHTLGDKTVADVVEALIGAAHESAPAHQRLDRCIHVAHKMKLEMPGFSRWSDLRALDSASFRSSLPSVPLIVMGHAFRTPQRGRDALSMSHDRTRRSAFQRYKTIGDAILDYFIVEDLFHRNTTLLSGSLSNMRHSRHGDSCLAALAASSGLLDLLTDVPMDVLPNLQDFKRNIRRGQRIADQKPEPKERWEFWKEIPSQHYLGEVVNALLGAILLDANWNVLVVRAVYETHIMPFLDRYCIGPNDHFWHPKVALNELLAARGCRKWAIEDIGRKFDVDPCEVIVTMHGQRISQGLAETPVIATRKACDVAVKRLQAEKLSETLCDCPKRKKSTSKLA</sequence>
<dbReference type="SUPFAM" id="SSF69065">
    <property type="entry name" value="RNase III domain-like"/>
    <property type="match status" value="2"/>
</dbReference>
<evidence type="ECO:0000313" key="11">
    <source>
        <dbReference type="Proteomes" id="UP000193218"/>
    </source>
</evidence>